<reference evidence="12 13" key="1">
    <citation type="submission" date="2018-08" db="EMBL/GenBank/DDBJ databases">
        <title>Genome analysis of the thermophilic bacterium of the candidate phylum Aminicenantes from deep subsurface aquifer revealed its physiology and ecological role.</title>
        <authorList>
            <person name="Kadnikov V.V."/>
            <person name="Mardanov A.V."/>
            <person name="Beletsky A.V."/>
            <person name="Karnachuk O.V."/>
            <person name="Ravin N.V."/>
        </authorList>
    </citation>
    <scope>NUCLEOTIDE SEQUENCE [LARGE SCALE GENOMIC DNA]</scope>
    <source>
        <strain evidence="12">BY38</strain>
    </source>
</reference>
<keyword evidence="3 8" id="KW-0472">Membrane</keyword>
<keyword evidence="6 8" id="KW-0449">Lipoprotein</keyword>
<dbReference type="PANTHER" id="PTHR30329:SF21">
    <property type="entry name" value="LIPOPROTEIN YIAD-RELATED"/>
    <property type="match status" value="1"/>
</dbReference>
<dbReference type="GO" id="GO:0009279">
    <property type="term" value="C:cell outer membrane"/>
    <property type="evidence" value="ECO:0007669"/>
    <property type="project" value="UniProtKB-SubCell"/>
</dbReference>
<evidence type="ECO:0000313" key="13">
    <source>
        <dbReference type="Proteomes" id="UP000257323"/>
    </source>
</evidence>
<dbReference type="InterPro" id="IPR039001">
    <property type="entry name" value="Pal"/>
</dbReference>
<dbReference type="PANTHER" id="PTHR30329">
    <property type="entry name" value="STATOR ELEMENT OF FLAGELLAR MOTOR COMPLEX"/>
    <property type="match status" value="1"/>
</dbReference>
<gene>
    <name evidence="8" type="primary">pal</name>
    <name evidence="12" type="ORF">OP8BY_1819</name>
</gene>
<name>A0A3E2BN79_9BACT</name>
<keyword evidence="7" id="KW-0131">Cell cycle</keyword>
<dbReference type="PROSITE" id="PS51123">
    <property type="entry name" value="OMPA_2"/>
    <property type="match status" value="1"/>
</dbReference>
<dbReference type="AlphaFoldDB" id="A0A3E2BN79"/>
<dbReference type="Pfam" id="PF00691">
    <property type="entry name" value="OmpA"/>
    <property type="match status" value="1"/>
</dbReference>
<keyword evidence="4 8" id="KW-0564">Palmitate</keyword>
<feature type="domain" description="OmpA-like" evidence="11">
    <location>
        <begin position="66"/>
        <end position="182"/>
    </location>
</feature>
<dbReference type="PRINTS" id="PR01021">
    <property type="entry name" value="OMPADOMAIN"/>
</dbReference>
<accession>A0A3E2BN79</accession>
<evidence type="ECO:0000256" key="3">
    <source>
        <dbReference type="ARBA" id="ARBA00023136"/>
    </source>
</evidence>
<dbReference type="InterPro" id="IPR036737">
    <property type="entry name" value="OmpA-like_sf"/>
</dbReference>
<dbReference type="EMBL" id="QUAH01000004">
    <property type="protein sequence ID" value="RFT16215.1"/>
    <property type="molecule type" value="Genomic_DNA"/>
</dbReference>
<dbReference type="Proteomes" id="UP000257323">
    <property type="component" value="Unassembled WGS sequence"/>
</dbReference>
<evidence type="ECO:0000259" key="11">
    <source>
        <dbReference type="PROSITE" id="PS51123"/>
    </source>
</evidence>
<evidence type="ECO:0000256" key="4">
    <source>
        <dbReference type="ARBA" id="ARBA00023139"/>
    </source>
</evidence>
<keyword evidence="5 8" id="KW-0998">Cell outer membrane</keyword>
<dbReference type="PROSITE" id="PS51257">
    <property type="entry name" value="PROKAR_LIPOPROTEIN"/>
    <property type="match status" value="1"/>
</dbReference>
<feature type="region of interest" description="Disordered" evidence="9">
    <location>
        <begin position="26"/>
        <end position="46"/>
    </location>
</feature>
<proteinExistence type="inferred from homology"/>
<dbReference type="InterPro" id="IPR014169">
    <property type="entry name" value="Pal_lipo_C"/>
</dbReference>
<comment type="caution">
    <text evidence="12">The sequence shown here is derived from an EMBL/GenBank/DDBJ whole genome shotgun (WGS) entry which is preliminary data.</text>
</comment>
<organism evidence="12 13">
    <name type="scientific">Candidatus Saccharicenans subterraneus</name>
    <dbReference type="NCBI Taxonomy" id="2508984"/>
    <lineage>
        <taxon>Bacteria</taxon>
        <taxon>Candidatus Aminicenantota</taxon>
        <taxon>Candidatus Aminicenantia</taxon>
        <taxon>Candidatus Aminicenantales</taxon>
        <taxon>Candidatus Saccharicenantaceae</taxon>
        <taxon>Candidatus Saccharicenans</taxon>
    </lineage>
</organism>
<evidence type="ECO:0000256" key="5">
    <source>
        <dbReference type="ARBA" id="ARBA00023237"/>
    </source>
</evidence>
<dbReference type="SUPFAM" id="SSF103088">
    <property type="entry name" value="OmpA-like"/>
    <property type="match status" value="1"/>
</dbReference>
<evidence type="ECO:0000256" key="1">
    <source>
        <dbReference type="ARBA" id="ARBA00022618"/>
    </source>
</evidence>
<protein>
    <recommendedName>
        <fullName evidence="8">Peptidoglycan-associated lipoprotein</fullName>
        <shortName evidence="8">PAL</shortName>
    </recommendedName>
</protein>
<dbReference type="CDD" id="cd07185">
    <property type="entry name" value="OmpA_C-like"/>
    <property type="match status" value="1"/>
</dbReference>
<evidence type="ECO:0000256" key="10">
    <source>
        <dbReference type="SAM" id="SignalP"/>
    </source>
</evidence>
<comment type="similarity">
    <text evidence="8">Belongs to the Pal lipoprotein family.</text>
</comment>
<comment type="subcellular location">
    <subcellularLocation>
        <location evidence="8">Cell outer membrane</location>
        <topology evidence="8">Lipid-anchor</topology>
    </subcellularLocation>
</comment>
<dbReference type="Gene3D" id="3.30.1330.60">
    <property type="entry name" value="OmpA-like domain"/>
    <property type="match status" value="1"/>
</dbReference>
<keyword evidence="2 8" id="KW-0732">Signal</keyword>
<evidence type="ECO:0000256" key="2">
    <source>
        <dbReference type="ARBA" id="ARBA00022729"/>
    </source>
</evidence>
<evidence type="ECO:0000313" key="12">
    <source>
        <dbReference type="EMBL" id="RFT16215.1"/>
    </source>
</evidence>
<evidence type="ECO:0000256" key="7">
    <source>
        <dbReference type="ARBA" id="ARBA00023306"/>
    </source>
</evidence>
<evidence type="ECO:0000256" key="9">
    <source>
        <dbReference type="SAM" id="MobiDB-lite"/>
    </source>
</evidence>
<feature type="signal peptide" evidence="10">
    <location>
        <begin position="1"/>
        <end position="18"/>
    </location>
</feature>
<evidence type="ECO:0000256" key="8">
    <source>
        <dbReference type="HAMAP-Rule" id="MF_02204"/>
    </source>
</evidence>
<dbReference type="HAMAP" id="MF_02204">
    <property type="entry name" value="Pal"/>
    <property type="match status" value="1"/>
</dbReference>
<sequence>MKKFLVLFLTVILVLSFAASCKKKAKEVPPPPPQAQEQPKVEKVEEPAIKEPVLTEEEIFMKKTLEEINQEKPLAMIHFDYDKYNIRPDAVPVLEANASWLKKFPTVKILVEGHCDERGTEEYNLALGEKRAKSTMDYLVSLGISADRIRIISYGKSQPLDPGHDETAWAKNRRAQFLIIGK</sequence>
<dbReference type="InterPro" id="IPR006664">
    <property type="entry name" value="OMP_bac"/>
</dbReference>
<dbReference type="GO" id="GO:0051301">
    <property type="term" value="P:cell division"/>
    <property type="evidence" value="ECO:0007669"/>
    <property type="project" value="UniProtKB-KW"/>
</dbReference>
<dbReference type="NCBIfam" id="TIGR02802">
    <property type="entry name" value="Pal_lipo"/>
    <property type="match status" value="1"/>
</dbReference>
<keyword evidence="1" id="KW-0132">Cell division</keyword>
<feature type="chain" id="PRO_5017673938" description="Peptidoglycan-associated lipoprotein" evidence="10">
    <location>
        <begin position="19"/>
        <end position="182"/>
    </location>
</feature>
<evidence type="ECO:0000256" key="6">
    <source>
        <dbReference type="ARBA" id="ARBA00023288"/>
    </source>
</evidence>
<dbReference type="PRINTS" id="PR01023">
    <property type="entry name" value="NAFLGMOTY"/>
</dbReference>
<dbReference type="InterPro" id="IPR050330">
    <property type="entry name" value="Bact_OuterMem_StrucFunc"/>
</dbReference>
<dbReference type="InterPro" id="IPR006665">
    <property type="entry name" value="OmpA-like"/>
</dbReference>